<evidence type="ECO:0000256" key="3">
    <source>
        <dbReference type="ARBA" id="ARBA00022723"/>
    </source>
</evidence>
<reference evidence="16 17" key="1">
    <citation type="submission" date="2020-11" db="EMBL/GenBank/DDBJ databases">
        <authorList>
            <person name="Wallbank WR R."/>
            <person name="Pardo Diaz C."/>
            <person name="Kozak K."/>
            <person name="Martin S."/>
            <person name="Jiggins C."/>
            <person name="Moest M."/>
            <person name="Warren A I."/>
            <person name="Generalovic N T."/>
            <person name="Byers J.R.P. K."/>
            <person name="Montejo-Kovacevich G."/>
            <person name="Yen C E."/>
        </authorList>
    </citation>
    <scope>NUCLEOTIDE SEQUENCE [LARGE SCALE GENOMIC DNA]</scope>
</reference>
<evidence type="ECO:0000256" key="4">
    <source>
        <dbReference type="ARBA" id="ARBA00022741"/>
    </source>
</evidence>
<dbReference type="GO" id="GO:0006281">
    <property type="term" value="P:DNA repair"/>
    <property type="evidence" value="ECO:0007669"/>
    <property type="project" value="UniProtKB-KW"/>
</dbReference>
<dbReference type="FunCoup" id="A0A7R8UIK3">
    <property type="interactions" value="71"/>
</dbReference>
<proteinExistence type="inferred from homology"/>
<feature type="domain" description="PHD-type" evidence="15">
    <location>
        <begin position="31"/>
        <end position="169"/>
    </location>
</feature>
<feature type="region of interest" description="Disordered" evidence="14">
    <location>
        <begin position="891"/>
        <end position="1075"/>
    </location>
</feature>
<keyword evidence="11" id="KW-0234">DNA repair</keyword>
<dbReference type="InterPro" id="IPR011011">
    <property type="entry name" value="Znf_FYVE_PHD"/>
</dbReference>
<feature type="compositionally biased region" description="Polar residues" evidence="14">
    <location>
        <begin position="1041"/>
        <end position="1053"/>
    </location>
</feature>
<dbReference type="GO" id="GO:0005524">
    <property type="term" value="F:ATP binding"/>
    <property type="evidence" value="ECO:0007669"/>
    <property type="project" value="UniProtKB-KW"/>
</dbReference>
<accession>A0A7R8UIK3</accession>
<dbReference type="InterPro" id="IPR052131">
    <property type="entry name" value="ATRX_domain-containing"/>
</dbReference>
<dbReference type="GO" id="GO:0005634">
    <property type="term" value="C:nucleus"/>
    <property type="evidence" value="ECO:0007669"/>
    <property type="project" value="UniProtKB-SubCell"/>
</dbReference>
<keyword evidence="9" id="KW-0067">ATP-binding</keyword>
<dbReference type="GO" id="GO:0031297">
    <property type="term" value="P:replication fork processing"/>
    <property type="evidence" value="ECO:0007669"/>
    <property type="project" value="TreeGrafter"/>
</dbReference>
<feature type="compositionally biased region" description="Low complexity" evidence="14">
    <location>
        <begin position="837"/>
        <end position="850"/>
    </location>
</feature>
<dbReference type="GO" id="GO:0010468">
    <property type="term" value="P:regulation of gene expression"/>
    <property type="evidence" value="ECO:0007669"/>
    <property type="project" value="UniProtKB-ARBA"/>
</dbReference>
<evidence type="ECO:0000256" key="14">
    <source>
        <dbReference type="SAM" id="MobiDB-lite"/>
    </source>
</evidence>
<evidence type="ECO:0000256" key="12">
    <source>
        <dbReference type="ARBA" id="ARBA00023242"/>
    </source>
</evidence>
<evidence type="ECO:0000256" key="9">
    <source>
        <dbReference type="ARBA" id="ARBA00022840"/>
    </source>
</evidence>
<keyword evidence="6" id="KW-0863">Zinc-finger</keyword>
<dbReference type="InterPro" id="IPR025766">
    <property type="entry name" value="ADD"/>
</dbReference>
<dbReference type="GO" id="GO:0016787">
    <property type="term" value="F:hydrolase activity"/>
    <property type="evidence" value="ECO:0007669"/>
    <property type="project" value="UniProtKB-KW"/>
</dbReference>
<keyword evidence="7" id="KW-0378">Hydrolase</keyword>
<feature type="compositionally biased region" description="Low complexity" evidence="14">
    <location>
        <begin position="677"/>
        <end position="692"/>
    </location>
</feature>
<dbReference type="OrthoDB" id="6286493at2759"/>
<dbReference type="InterPro" id="IPR013083">
    <property type="entry name" value="Znf_RING/FYVE/PHD"/>
</dbReference>
<evidence type="ECO:0000313" key="16">
    <source>
        <dbReference type="EMBL" id="CAD7081222.1"/>
    </source>
</evidence>
<feature type="region of interest" description="Disordered" evidence="14">
    <location>
        <begin position="293"/>
        <end position="312"/>
    </location>
</feature>
<dbReference type="CDD" id="cd11726">
    <property type="entry name" value="ADDz_ATRX"/>
    <property type="match status" value="1"/>
</dbReference>
<evidence type="ECO:0000313" key="17">
    <source>
        <dbReference type="Proteomes" id="UP000594454"/>
    </source>
</evidence>
<feature type="region of interest" description="Disordered" evidence="14">
    <location>
        <begin position="1091"/>
        <end position="1140"/>
    </location>
</feature>
<dbReference type="PANTHER" id="PTHR46357">
    <property type="entry name" value="TRANSCRIPTIONAL REGULATOR ATRX"/>
    <property type="match status" value="1"/>
</dbReference>
<evidence type="ECO:0000256" key="2">
    <source>
        <dbReference type="ARBA" id="ARBA00007025"/>
    </source>
</evidence>
<feature type="region of interest" description="Disordered" evidence="14">
    <location>
        <begin position="196"/>
        <end position="218"/>
    </location>
</feature>
<evidence type="ECO:0000256" key="5">
    <source>
        <dbReference type="ARBA" id="ARBA00022763"/>
    </source>
</evidence>
<evidence type="ECO:0000259" key="15">
    <source>
        <dbReference type="PROSITE" id="PS51533"/>
    </source>
</evidence>
<comment type="catalytic activity">
    <reaction evidence="13">
        <text>ATP + H2O = ADP + phosphate + H(+)</text>
        <dbReference type="Rhea" id="RHEA:13065"/>
        <dbReference type="ChEBI" id="CHEBI:15377"/>
        <dbReference type="ChEBI" id="CHEBI:15378"/>
        <dbReference type="ChEBI" id="CHEBI:30616"/>
        <dbReference type="ChEBI" id="CHEBI:43474"/>
        <dbReference type="ChEBI" id="CHEBI:456216"/>
        <dbReference type="EC" id="3.6.4.12"/>
    </reaction>
</comment>
<keyword evidence="12" id="KW-0539">Nucleus</keyword>
<dbReference type="PANTHER" id="PTHR46357:SF1">
    <property type="entry name" value="TRANSCRIPTIONAL REGULATOR ATRX"/>
    <property type="match status" value="1"/>
</dbReference>
<sequence length="1163" mass="127161">MTVIKDASGFRLQFDEQIPEDERRFYLKVYPTVNVVSDRKVHCTVCGVHIGTAPANESVIRMHPILKVTHCKKCHEFYNSGEFSKGEDGSELYCRWCGQGGEVYCCSKCPYVFCTNCIVQNLSKDCVNDIEENENWNCFVCAPKIMWHLRAQHWALMNFIEKQKQEILDKNLTESAIRKLMTRDLCTCCKPKGGNISDSSCDSESSMSRKRKAASQLEKVEKKIQLPRKILPKVEEDAPPEPKKAKPNDEVVCTPDVLSLIDQTSSATSTLPNAHHNISGTPDRQRPILSQSQQAVYPPARPTPTLQTPSPVGVTPLSTCSPMAPLQIVHSQSMQVTSSQAPPLAIRAVSSPGQLRGLSPTVMGRKTIIGNRPPTATPGQSPVYHTINGFRIDLNTAAQQETFRLPNGKLIQVKRQGTTAGQPNPISRPPQLAQLQQQPARGIQTNGTAILSAQAPQIPQPVQQFTIQPPPMATIRYAPATGQFIGANGAPIQAPQANVLNQVNNMMNGGNPITAVAIRPTAQTPSLVKHVFASTPLGQARTQLQNQIFASMEICQHLIGKIHTLTNSNAYKTAKNYTDVKELYIHLSYLFTYAIGRFKTLQEKCMDDMRCLGFAGDAATLESGQLEKYASDNDEDDIVIVEPKTTLIDLDSDEDDDQQGSKNNKKTSPPARPAAPSPAAAKPMQAVQQIQQQQLQQKQQMQQQQEQQLLQHQQVQQQQQNQQRNTPPLVYPSSKPPPLLIKPTGTVVPPFGMMTPASRQIAAPPRPQSQPVLATESTTPQAVPSPTPSLAPVESLECDLDFTANLLAGMLDVELHEGSEAVQIAAPPKKPRKKTTNKPNPHLIKQQQIQARERERERIKHDAKLNTKCLIPLERIEETDNQAKKLLQEFIENSPESSPVNGVDSSLDSADAMNQDQGDQVNTETSTLNGTEVDPTEDEKTINVEKTNGEASSSEIEAEVGKPTESINIEDDKPKEVDPEASKDPIQIDNNDTPMPPEDTADTAPPVETTAAASTSEIAPNPPDDTAKGNETNAPKDKIQTQEGNSNESTTPPDDTANILKELSNLISPGEDDNEQIELLEVIDPVDEELFDLPPEETTPTNGEAAGSNPLTPAASVSEAKVPEDQSQNMEVDSTTKNDLLELASKEADVIDEIAKALEGVAN</sequence>
<comment type="subcellular location">
    <subcellularLocation>
        <location evidence="1">Nucleus</location>
    </subcellularLocation>
</comment>
<feature type="region of interest" description="Disordered" evidence="14">
    <location>
        <begin position="715"/>
        <end position="790"/>
    </location>
</feature>
<feature type="compositionally biased region" description="Low complexity" evidence="14">
    <location>
        <begin position="197"/>
        <end position="206"/>
    </location>
</feature>
<dbReference type="GO" id="GO:0006338">
    <property type="term" value="P:chromatin remodeling"/>
    <property type="evidence" value="ECO:0007669"/>
    <property type="project" value="TreeGrafter"/>
</dbReference>
<protein>
    <recommendedName>
        <fullName evidence="15">PHD-type domain-containing protein</fullName>
    </recommendedName>
</protein>
<dbReference type="Pfam" id="PF17981">
    <property type="entry name" value="ADD_ATRX"/>
    <property type="match status" value="1"/>
</dbReference>
<dbReference type="PROSITE" id="PS51533">
    <property type="entry name" value="ADD"/>
    <property type="match status" value="1"/>
</dbReference>
<keyword evidence="17" id="KW-1185">Reference proteome</keyword>
<feature type="compositionally biased region" description="Low complexity" evidence="14">
    <location>
        <begin position="715"/>
        <end position="733"/>
    </location>
</feature>
<feature type="compositionally biased region" description="Basic and acidic residues" evidence="14">
    <location>
        <begin position="970"/>
        <end position="983"/>
    </location>
</feature>
<dbReference type="SUPFAM" id="SSF57903">
    <property type="entry name" value="FYVE/PHD zinc finger"/>
    <property type="match status" value="1"/>
</dbReference>
<comment type="similarity">
    <text evidence="2">Belongs to the SNF2/RAD54 helicase family.</text>
</comment>
<feature type="region of interest" description="Disordered" evidence="14">
    <location>
        <begin position="827"/>
        <end position="858"/>
    </location>
</feature>
<keyword evidence="3" id="KW-0479">Metal-binding</keyword>
<dbReference type="InParanoid" id="A0A7R8UIK3"/>
<keyword evidence="5" id="KW-0227">DNA damage</keyword>
<dbReference type="GO" id="GO:0031490">
    <property type="term" value="F:chromatin DNA binding"/>
    <property type="evidence" value="ECO:0007669"/>
    <property type="project" value="TreeGrafter"/>
</dbReference>
<evidence type="ECO:0000256" key="6">
    <source>
        <dbReference type="ARBA" id="ARBA00022771"/>
    </source>
</evidence>
<name>A0A7R8UIK3_HERIL</name>
<evidence type="ECO:0000256" key="1">
    <source>
        <dbReference type="ARBA" id="ARBA00004123"/>
    </source>
</evidence>
<dbReference type="GO" id="GO:0003678">
    <property type="term" value="F:DNA helicase activity"/>
    <property type="evidence" value="ECO:0007669"/>
    <property type="project" value="UniProtKB-EC"/>
</dbReference>
<gene>
    <name evidence="16" type="ORF">HERILL_LOCUS4339</name>
</gene>
<feature type="compositionally biased region" description="Polar residues" evidence="14">
    <location>
        <begin position="944"/>
        <end position="955"/>
    </location>
</feature>
<evidence type="ECO:0000256" key="11">
    <source>
        <dbReference type="ARBA" id="ARBA00023204"/>
    </source>
</evidence>
<keyword evidence="8" id="KW-0862">Zinc</keyword>
<evidence type="ECO:0000256" key="8">
    <source>
        <dbReference type="ARBA" id="ARBA00022833"/>
    </source>
</evidence>
<evidence type="ECO:0000256" key="7">
    <source>
        <dbReference type="ARBA" id="ARBA00022801"/>
    </source>
</evidence>
<dbReference type="AlphaFoldDB" id="A0A7R8UIK3"/>
<feature type="compositionally biased region" description="Polar residues" evidence="14">
    <location>
        <begin position="894"/>
        <end position="930"/>
    </location>
</feature>
<evidence type="ECO:0000256" key="13">
    <source>
        <dbReference type="ARBA" id="ARBA00047995"/>
    </source>
</evidence>
<dbReference type="Proteomes" id="UP000594454">
    <property type="component" value="Chromosome 2"/>
</dbReference>
<dbReference type="GO" id="GO:0008270">
    <property type="term" value="F:zinc ion binding"/>
    <property type="evidence" value="ECO:0007669"/>
    <property type="project" value="UniProtKB-KW"/>
</dbReference>
<evidence type="ECO:0000256" key="10">
    <source>
        <dbReference type="ARBA" id="ARBA00023125"/>
    </source>
</evidence>
<feature type="region of interest" description="Disordered" evidence="14">
    <location>
        <begin position="646"/>
        <end position="692"/>
    </location>
</feature>
<keyword evidence="4" id="KW-0547">Nucleotide-binding</keyword>
<feature type="compositionally biased region" description="Polar residues" evidence="14">
    <location>
        <begin position="769"/>
        <end position="782"/>
    </location>
</feature>
<dbReference type="Gene3D" id="3.30.40.10">
    <property type="entry name" value="Zinc/RING finger domain, C3HC4 (zinc finger)"/>
    <property type="match status" value="1"/>
</dbReference>
<dbReference type="InterPro" id="IPR041430">
    <property type="entry name" value="ADD_ATRX"/>
</dbReference>
<organism evidence="16 17">
    <name type="scientific">Hermetia illucens</name>
    <name type="common">Black soldier fly</name>
    <dbReference type="NCBI Taxonomy" id="343691"/>
    <lineage>
        <taxon>Eukaryota</taxon>
        <taxon>Metazoa</taxon>
        <taxon>Ecdysozoa</taxon>
        <taxon>Arthropoda</taxon>
        <taxon>Hexapoda</taxon>
        <taxon>Insecta</taxon>
        <taxon>Pterygota</taxon>
        <taxon>Neoptera</taxon>
        <taxon>Endopterygota</taxon>
        <taxon>Diptera</taxon>
        <taxon>Brachycera</taxon>
        <taxon>Stratiomyomorpha</taxon>
        <taxon>Stratiomyidae</taxon>
        <taxon>Hermetiinae</taxon>
        <taxon>Hermetia</taxon>
    </lineage>
</organism>
<dbReference type="EMBL" id="LR899010">
    <property type="protein sequence ID" value="CAD7081222.1"/>
    <property type="molecule type" value="Genomic_DNA"/>
</dbReference>
<keyword evidence="10" id="KW-0238">DNA-binding</keyword>
<dbReference type="GO" id="GO:0005721">
    <property type="term" value="C:pericentric heterochromatin"/>
    <property type="evidence" value="ECO:0007669"/>
    <property type="project" value="TreeGrafter"/>
</dbReference>
<feature type="compositionally biased region" description="Low complexity" evidence="14">
    <location>
        <begin position="1002"/>
        <end position="1017"/>
    </location>
</feature>